<dbReference type="PANTHER" id="PTHR47117">
    <property type="entry name" value="STAR-RELATED LIPID TRANSFER PROTEIN 9"/>
    <property type="match status" value="1"/>
</dbReference>
<dbReference type="GeneID" id="87907846"/>
<evidence type="ECO:0000256" key="7">
    <source>
        <dbReference type="ARBA" id="ARBA00023175"/>
    </source>
</evidence>
<reference evidence="14 15" key="1">
    <citation type="journal article" date="2023" name="bioRxiv">
        <title>High-quality genome assemblies of four members of thePodospora anserinaspecies complex.</title>
        <authorList>
            <person name="Ament-Velasquez S.L."/>
            <person name="Vogan A.A."/>
            <person name="Wallerman O."/>
            <person name="Hartmann F."/>
            <person name="Gautier V."/>
            <person name="Silar P."/>
            <person name="Giraud T."/>
            <person name="Johannesson H."/>
        </authorList>
    </citation>
    <scope>NUCLEOTIDE SEQUENCE [LARGE SCALE GENOMIC DNA]</scope>
    <source>
        <strain evidence="14 15">CBS 415.72m</strain>
    </source>
</reference>
<dbReference type="CDD" id="cd01365">
    <property type="entry name" value="KISc_KIF1A_KIF1B"/>
    <property type="match status" value="1"/>
</dbReference>
<dbReference type="Gene3D" id="6.10.250.2520">
    <property type="match status" value="1"/>
</dbReference>
<dbReference type="RefSeq" id="XP_062746123.1">
    <property type="nucleotide sequence ID" value="XM_062887939.1"/>
</dbReference>
<dbReference type="Pfam" id="PF00498">
    <property type="entry name" value="FHA"/>
    <property type="match status" value="1"/>
</dbReference>
<dbReference type="InterPro" id="IPR027417">
    <property type="entry name" value="P-loop_NTPase"/>
</dbReference>
<evidence type="ECO:0000313" key="14">
    <source>
        <dbReference type="EMBL" id="KAK4657149.1"/>
    </source>
</evidence>
<evidence type="ECO:0000313" key="15">
    <source>
        <dbReference type="Proteomes" id="UP001323405"/>
    </source>
</evidence>
<dbReference type="Gene3D" id="3.40.850.10">
    <property type="entry name" value="Kinesin motor domain"/>
    <property type="match status" value="1"/>
</dbReference>
<dbReference type="InterPro" id="IPR001752">
    <property type="entry name" value="Kinesin_motor_dom"/>
</dbReference>
<evidence type="ECO:0000259" key="12">
    <source>
        <dbReference type="PROSITE" id="PS50003"/>
    </source>
</evidence>
<dbReference type="PROSITE" id="PS50067">
    <property type="entry name" value="KINESIN_MOTOR_2"/>
    <property type="match status" value="1"/>
</dbReference>
<evidence type="ECO:0000256" key="6">
    <source>
        <dbReference type="ARBA" id="ARBA00023054"/>
    </source>
</evidence>
<dbReference type="InterPro" id="IPR011993">
    <property type="entry name" value="PH-like_dom_sf"/>
</dbReference>
<feature type="coiled-coil region" evidence="10">
    <location>
        <begin position="755"/>
        <end position="832"/>
    </location>
</feature>
<feature type="region of interest" description="Disordered" evidence="11">
    <location>
        <begin position="1457"/>
        <end position="1505"/>
    </location>
</feature>
<dbReference type="PROSITE" id="PS00411">
    <property type="entry name" value="KINESIN_MOTOR_1"/>
    <property type="match status" value="1"/>
</dbReference>
<dbReference type="Pfam" id="PF00225">
    <property type="entry name" value="Kinesin"/>
    <property type="match status" value="1"/>
</dbReference>
<dbReference type="InterPro" id="IPR032405">
    <property type="entry name" value="Kinesin_assoc"/>
</dbReference>
<feature type="compositionally biased region" description="Polar residues" evidence="11">
    <location>
        <begin position="621"/>
        <end position="631"/>
    </location>
</feature>
<dbReference type="EMBL" id="JAFFHA010000004">
    <property type="protein sequence ID" value="KAK4657149.1"/>
    <property type="molecule type" value="Genomic_DNA"/>
</dbReference>
<feature type="compositionally biased region" description="Basic and acidic residues" evidence="11">
    <location>
        <begin position="1474"/>
        <end position="1489"/>
    </location>
</feature>
<dbReference type="PROSITE" id="PS50003">
    <property type="entry name" value="PH_DOMAIN"/>
    <property type="match status" value="1"/>
</dbReference>
<keyword evidence="6 10" id="KW-0175">Coiled coil</keyword>
<evidence type="ECO:0000256" key="3">
    <source>
        <dbReference type="ARBA" id="ARBA00022701"/>
    </source>
</evidence>
<dbReference type="InterPro" id="IPR022164">
    <property type="entry name" value="Kinesin-like"/>
</dbReference>
<dbReference type="PRINTS" id="PR00380">
    <property type="entry name" value="KINESINHEAVY"/>
</dbReference>
<dbReference type="Pfam" id="PF12423">
    <property type="entry name" value="KIF1B"/>
    <property type="match status" value="1"/>
</dbReference>
<keyword evidence="15" id="KW-1185">Reference proteome</keyword>
<comment type="subcellular location">
    <subcellularLocation>
        <location evidence="1">Cytoplasm</location>
        <location evidence="1">Cytoskeleton</location>
    </subcellularLocation>
</comment>
<keyword evidence="3" id="KW-0493">Microtubule</keyword>
<feature type="domain" description="Kinesin motor" evidence="13">
    <location>
        <begin position="14"/>
        <end position="367"/>
    </location>
</feature>
<evidence type="ECO:0000256" key="5">
    <source>
        <dbReference type="ARBA" id="ARBA00022840"/>
    </source>
</evidence>
<keyword evidence="2" id="KW-0963">Cytoplasm</keyword>
<evidence type="ECO:0000256" key="4">
    <source>
        <dbReference type="ARBA" id="ARBA00022741"/>
    </source>
</evidence>
<dbReference type="Gene3D" id="2.30.29.30">
    <property type="entry name" value="Pleckstrin-homology domain (PH domain)/Phosphotyrosine-binding domain (PTB)"/>
    <property type="match status" value="1"/>
</dbReference>
<keyword evidence="4 9" id="KW-0547">Nucleotide-binding</keyword>
<evidence type="ECO:0008006" key="16">
    <source>
        <dbReference type="Google" id="ProtNLM"/>
    </source>
</evidence>
<evidence type="ECO:0000256" key="1">
    <source>
        <dbReference type="ARBA" id="ARBA00004245"/>
    </source>
</evidence>
<dbReference type="InterPro" id="IPR000253">
    <property type="entry name" value="FHA_dom"/>
</dbReference>
<feature type="binding site" evidence="9">
    <location>
        <begin position="114"/>
        <end position="121"/>
    </location>
    <ligand>
        <name>ATP</name>
        <dbReference type="ChEBI" id="CHEBI:30616"/>
    </ligand>
</feature>
<dbReference type="SUPFAM" id="SSF49879">
    <property type="entry name" value="SMAD/FHA domain"/>
    <property type="match status" value="1"/>
</dbReference>
<dbReference type="Pfam" id="PF16183">
    <property type="entry name" value="Kinesin_assoc"/>
    <property type="match status" value="1"/>
</dbReference>
<evidence type="ECO:0000256" key="2">
    <source>
        <dbReference type="ARBA" id="ARBA00022490"/>
    </source>
</evidence>
<feature type="region of interest" description="Disordered" evidence="11">
    <location>
        <begin position="1728"/>
        <end position="1752"/>
    </location>
</feature>
<dbReference type="Proteomes" id="UP001323405">
    <property type="component" value="Unassembled WGS sequence"/>
</dbReference>
<feature type="compositionally biased region" description="Basic and acidic residues" evidence="11">
    <location>
        <begin position="1496"/>
        <end position="1505"/>
    </location>
</feature>
<dbReference type="InterPro" id="IPR001849">
    <property type="entry name" value="PH_domain"/>
</dbReference>
<feature type="domain" description="PH" evidence="12">
    <location>
        <begin position="1574"/>
        <end position="1726"/>
    </location>
</feature>
<dbReference type="InterPro" id="IPR008984">
    <property type="entry name" value="SMAD_FHA_dom_sf"/>
</dbReference>
<evidence type="ECO:0000256" key="9">
    <source>
        <dbReference type="PROSITE-ProRule" id="PRU00283"/>
    </source>
</evidence>
<feature type="region of interest" description="Disordered" evidence="11">
    <location>
        <begin position="1529"/>
        <end position="1552"/>
    </location>
</feature>
<dbReference type="CDD" id="cd22705">
    <property type="entry name" value="FHA_KIF1"/>
    <property type="match status" value="1"/>
</dbReference>
<evidence type="ECO:0000256" key="10">
    <source>
        <dbReference type="SAM" id="Coils"/>
    </source>
</evidence>
<keyword evidence="5 9" id="KW-0067">ATP-binding</keyword>
<dbReference type="SMART" id="SM00233">
    <property type="entry name" value="PH"/>
    <property type="match status" value="1"/>
</dbReference>
<dbReference type="SUPFAM" id="SSF50729">
    <property type="entry name" value="PH domain-like"/>
    <property type="match status" value="1"/>
</dbReference>
<dbReference type="Gene3D" id="2.60.200.20">
    <property type="match status" value="1"/>
</dbReference>
<dbReference type="InterPro" id="IPR036961">
    <property type="entry name" value="Kinesin_motor_dom_sf"/>
</dbReference>
<evidence type="ECO:0000259" key="13">
    <source>
        <dbReference type="PROSITE" id="PS50067"/>
    </source>
</evidence>
<proteinExistence type="inferred from homology"/>
<protein>
    <recommendedName>
        <fullName evidence="16">Kinesin-like protein unc-104</fullName>
    </recommendedName>
</protein>
<name>A0ABR0GN49_9PEZI</name>
<dbReference type="InterPro" id="IPR022140">
    <property type="entry name" value="Kinesin-like_KIF1-typ"/>
</dbReference>
<sequence>MAPGAGPAGGGGGNIKVVVRCRPFNSREHDRNAKCIIEMKGNQTILTPPDASAGGGKLSGKDSAPKAFAFDKSYWSFDKSAPNYAGQNHLFDDLGRPLLDNAFQGYNNCIFAYGQTGSGKSYSMMGYGKDAGIIPMICQDMFERIKVMQQDKNLKCTVEVSYLEIYNERVRDLLNPANKGNLKVREHPSTGPYVEDLAKLVVGSFQEIENLMDEGNKARTVAATNMNETSSRSHAVFTLMLTQKRFDPETKMEMEKAAKISLVDLAGSERATSTGATGARLKEGAEINRSLSTLGRVIAALADLSTGKKKKGGTGQVPYRDSVLTWLLKDSLGGNSMTAMIAAVSPADINYDETLSTLRYADSAKRIKNHAVVNEDANARMIRELKEELALLRNKLGGGGGAPGMPVESYPEGTPLEQQIVSITAPDGTVKKVSKAEIAEQLNQSEKLLQDLNQTWEQKLAKTEEIHKERESALEELGISIEKGFIGMSTPKKMPHLVNLSDDPLLAECLVYNLKPGITTVGNVESNADHQANIRLNGSKILHEHCTFENAPDGTVTVIPKEGAAVMVNGKRVTEPYQLHSGYRIILGDFHIFRFNHPLEARAERQERADKSLLRQSVTASQLQALERTSPTPSPRPGHDRNLSTAISDFGGSRPDSPSPFMRNPREADWSFARREAAGAILGTDQNFASLSDEELNALFEEVQRVRAERVNGRDDNEDMESMASFPVREKYMSTGTLDNFSLDTALTMPSTPKQGEAEDRLREIREEMQTQLEKQKEEFHDQIKSAEAANVEVAEIKKEKAKMEETLVKIKAEMQKQLEVQRQEFEKKIEKLDPLKRPKPKPRLSEEEIERAKVAVKHWRGRHYVQMAEAVLQHAATLKEAQIMSHELDEHVVFQFTVVDVGHMMCSSYDMVLNGLTGEGEDPALEDAPKPCIGIRVIDYKQSVVHLWSIEKLYDRVRRMRQMYQYLDQPEYAQHLSLDNPFIEDCMPQYTLVGEVDVPLKAVFESRVQDFTLDVFSPYTSHTIGIIKLALEPSSARAPTNTLKFNIVMHEMLGFPEREGTEVHAQLFIPGISEDGITTTQMIKDFDEGPIRFESVHSMSVPLFAPPQTTLRVAIFAKVSAMHLDKLLSWDDMRDAVPANQKPKTPRISETQFYTEEKHDLLTRAQILELNEEGEYKPVEVTQTSEMDSGTFQLHQGLQRRISLNLTHSSGDALPWEDVANMRVGKIQLLDSAGKSPDMGSSGPDLHLKLASKPVFRTNANGTRGLTIIGQWDSSLHNSLLLDRVTSEKYRVQMTVSWEILSEKLAEPMKFSMNLCVQIVSRSFIRQTSMFSSLWQNVRFVHSCTEIFTLQMRPAPIKRAGDLWRMNSQHDYVKGEELLTAWTPRGVSLVADFIGSRRKKQMMSEMAIIQSLMKTYGYRENGHLNGNGIDGGTEDDLLPPPKINSDADSIAELLKDDTPEVSPTTSPVISHSELAKDGEESPESRTTEEPTPPLEEEKPGSEYDDRQTALLNKCLKLWQRYPDSTLKLISPENTDPPEDGVATENNPNGNGNEHHYSAPTFVATVIRVPKNPSVLKGGYLLVPNADSTRWVKRFVELRRPYLHIHSVADGEEIGLVSLRNARVDSQPGILGLLHSHQDYDHNNFDPDNVAQQQSGGIVGGVASTATGLISSLTGTPGQGQGISRLSERLQAGVFAIYGTDNTWLFAARSERDKLEWIFRIDQSFAQTGSTPAGSVMGAGSNSGTASPMPRW</sequence>
<dbReference type="SUPFAM" id="SSF52540">
    <property type="entry name" value="P-loop containing nucleoside triphosphate hydrolases"/>
    <property type="match status" value="1"/>
</dbReference>
<accession>A0ABR0GN49</accession>
<dbReference type="InterPro" id="IPR019821">
    <property type="entry name" value="Kinesin_motor_CS"/>
</dbReference>
<dbReference type="Pfam" id="PF12473">
    <property type="entry name" value="DUF3694"/>
    <property type="match status" value="1"/>
</dbReference>
<organism evidence="14 15">
    <name type="scientific">Podospora pseudocomata</name>
    <dbReference type="NCBI Taxonomy" id="2093779"/>
    <lineage>
        <taxon>Eukaryota</taxon>
        <taxon>Fungi</taxon>
        <taxon>Dikarya</taxon>
        <taxon>Ascomycota</taxon>
        <taxon>Pezizomycotina</taxon>
        <taxon>Sordariomycetes</taxon>
        <taxon>Sordariomycetidae</taxon>
        <taxon>Sordariales</taxon>
        <taxon>Podosporaceae</taxon>
        <taxon>Podospora</taxon>
    </lineage>
</organism>
<keyword evidence="8" id="KW-0206">Cytoskeleton</keyword>
<gene>
    <name evidence="14" type="ORF">QC762_210390</name>
</gene>
<evidence type="ECO:0000256" key="11">
    <source>
        <dbReference type="SAM" id="MobiDB-lite"/>
    </source>
</evidence>
<comment type="caution">
    <text evidence="14">The sequence shown here is derived from an EMBL/GenBank/DDBJ whole genome shotgun (WGS) entry which is preliminary data.</text>
</comment>
<comment type="similarity">
    <text evidence="9">Belongs to the TRAFAC class myosin-kinesin ATPase superfamily. Kinesin family.</text>
</comment>
<keyword evidence="7 9" id="KW-0505">Motor protein</keyword>
<dbReference type="SMART" id="SM00129">
    <property type="entry name" value="KISc"/>
    <property type="match status" value="1"/>
</dbReference>
<dbReference type="SMART" id="SM00240">
    <property type="entry name" value="FHA"/>
    <property type="match status" value="1"/>
</dbReference>
<evidence type="ECO:0000256" key="8">
    <source>
        <dbReference type="ARBA" id="ARBA00023212"/>
    </source>
</evidence>
<feature type="region of interest" description="Disordered" evidence="11">
    <location>
        <begin position="621"/>
        <end position="665"/>
    </location>
</feature>